<evidence type="ECO:0000256" key="5">
    <source>
        <dbReference type="ARBA" id="ARBA00022927"/>
    </source>
</evidence>
<keyword evidence="6 9" id="KW-1133">Transmembrane helix</keyword>
<dbReference type="GO" id="GO:0008320">
    <property type="term" value="F:protein transmembrane transporter activity"/>
    <property type="evidence" value="ECO:0007669"/>
    <property type="project" value="UniProtKB-UniRule"/>
</dbReference>
<comment type="similarity">
    <text evidence="9">Belongs to the SecE/SEC61-gamma family.</text>
</comment>
<comment type="subcellular location">
    <subcellularLocation>
        <location evidence="9">Cell membrane</location>
        <topology evidence="9">Single-pass membrane protein</topology>
    </subcellularLocation>
    <subcellularLocation>
        <location evidence="1">Membrane</location>
    </subcellularLocation>
</comment>
<evidence type="ECO:0000256" key="8">
    <source>
        <dbReference type="ARBA" id="ARBA00023136"/>
    </source>
</evidence>
<dbReference type="AlphaFoldDB" id="A0A2M6T0T2"/>
<evidence type="ECO:0000256" key="7">
    <source>
        <dbReference type="ARBA" id="ARBA00023010"/>
    </source>
</evidence>
<evidence type="ECO:0000256" key="6">
    <source>
        <dbReference type="ARBA" id="ARBA00022989"/>
    </source>
</evidence>
<dbReference type="Gene3D" id="1.20.5.1030">
    <property type="entry name" value="Preprotein translocase secy subunit"/>
    <property type="match status" value="1"/>
</dbReference>
<dbReference type="EMBL" id="PEYE01000022">
    <property type="protein sequence ID" value="PIS38930.1"/>
    <property type="molecule type" value="Genomic_DNA"/>
</dbReference>
<gene>
    <name evidence="9 10" type="primary">secE</name>
    <name evidence="10" type="ORF">COT34_01165</name>
</gene>
<comment type="subunit">
    <text evidence="9">Component of the Sec protein translocase complex. Heterotrimer consisting of SecY, SecE and SecG subunits. The heterotrimers can form oligomers, although 1 heterotrimer is thought to be able to translocate proteins. Interacts with the ribosome. Interacts with SecDF, and other proteins may be involved. Interacts with SecA.</text>
</comment>
<protein>
    <recommendedName>
        <fullName evidence="9">Protein translocase subunit SecE</fullName>
    </recommendedName>
</protein>
<dbReference type="PANTHER" id="PTHR33910">
    <property type="entry name" value="PROTEIN TRANSLOCASE SUBUNIT SECE"/>
    <property type="match status" value="1"/>
</dbReference>
<dbReference type="InterPro" id="IPR005807">
    <property type="entry name" value="SecE_bac"/>
</dbReference>
<accession>A0A2M6T0T2</accession>
<dbReference type="PANTHER" id="PTHR33910:SF1">
    <property type="entry name" value="PROTEIN TRANSLOCASE SUBUNIT SECE"/>
    <property type="match status" value="1"/>
</dbReference>
<keyword evidence="8 9" id="KW-0472">Membrane</keyword>
<dbReference type="PROSITE" id="PS01067">
    <property type="entry name" value="SECE_SEC61G"/>
    <property type="match status" value="1"/>
</dbReference>
<dbReference type="Pfam" id="PF00584">
    <property type="entry name" value="SecE"/>
    <property type="match status" value="1"/>
</dbReference>
<dbReference type="GO" id="GO:0005886">
    <property type="term" value="C:plasma membrane"/>
    <property type="evidence" value="ECO:0007669"/>
    <property type="project" value="UniProtKB-SubCell"/>
</dbReference>
<comment type="caution">
    <text evidence="10">The sequence shown here is derived from an EMBL/GenBank/DDBJ whole genome shotgun (WGS) entry which is preliminary data.</text>
</comment>
<dbReference type="Proteomes" id="UP000229390">
    <property type="component" value="Unassembled WGS sequence"/>
</dbReference>
<dbReference type="NCBIfam" id="TIGR00964">
    <property type="entry name" value="secE_bact"/>
    <property type="match status" value="1"/>
</dbReference>
<evidence type="ECO:0000256" key="1">
    <source>
        <dbReference type="ARBA" id="ARBA00004370"/>
    </source>
</evidence>
<comment type="function">
    <text evidence="9">Essential subunit of the Sec protein translocation channel SecYEG. Clamps together the 2 halves of SecY. May contact the channel plug during translocation.</text>
</comment>
<dbReference type="InterPro" id="IPR001901">
    <property type="entry name" value="Translocase_SecE/Sec61-g"/>
</dbReference>
<proteinExistence type="inferred from homology"/>
<keyword evidence="4 9" id="KW-0812">Transmembrane</keyword>
<evidence type="ECO:0000313" key="10">
    <source>
        <dbReference type="EMBL" id="PIS38930.1"/>
    </source>
</evidence>
<evidence type="ECO:0000313" key="11">
    <source>
        <dbReference type="Proteomes" id="UP000229390"/>
    </source>
</evidence>
<evidence type="ECO:0000256" key="2">
    <source>
        <dbReference type="ARBA" id="ARBA00022448"/>
    </source>
</evidence>
<dbReference type="InterPro" id="IPR038379">
    <property type="entry name" value="SecE_sf"/>
</dbReference>
<keyword evidence="7 9" id="KW-0811">Translocation</keyword>
<organism evidence="10 11">
    <name type="scientific">Candidatus Nealsonbacteria bacterium CG08_land_8_20_14_0_20_43_11</name>
    <dbReference type="NCBI Taxonomy" id="1974706"/>
    <lineage>
        <taxon>Bacteria</taxon>
        <taxon>Candidatus Nealsoniibacteriota</taxon>
    </lineage>
</organism>
<keyword evidence="3 9" id="KW-1003">Cell membrane</keyword>
<reference evidence="11" key="1">
    <citation type="submission" date="2017-09" db="EMBL/GenBank/DDBJ databases">
        <title>Depth-based differentiation of microbial function through sediment-hosted aquifers and enrichment of novel symbionts in the deep terrestrial subsurface.</title>
        <authorList>
            <person name="Probst A.J."/>
            <person name="Ladd B."/>
            <person name="Jarett J.K."/>
            <person name="Geller-Mcgrath D.E."/>
            <person name="Sieber C.M.K."/>
            <person name="Emerson J.B."/>
            <person name="Anantharaman K."/>
            <person name="Thomas B.C."/>
            <person name="Malmstrom R."/>
            <person name="Stieglmeier M."/>
            <person name="Klingl A."/>
            <person name="Woyke T."/>
            <person name="Ryan C.M."/>
            <person name="Banfield J.F."/>
        </authorList>
    </citation>
    <scope>NUCLEOTIDE SEQUENCE [LARGE SCALE GENOMIC DNA]</scope>
</reference>
<sequence length="67" mass="7761">MGKFFEKIITFLKEVKIEAKKVNWPTKQQTLRYTLLVVAFSIVAAIFLGGIDFLFSELIRRIISSRP</sequence>
<evidence type="ECO:0000256" key="4">
    <source>
        <dbReference type="ARBA" id="ARBA00022692"/>
    </source>
</evidence>
<name>A0A2M6T0T2_9BACT</name>
<dbReference type="GO" id="GO:0043952">
    <property type="term" value="P:protein transport by the Sec complex"/>
    <property type="evidence" value="ECO:0007669"/>
    <property type="project" value="UniProtKB-UniRule"/>
</dbReference>
<dbReference type="HAMAP" id="MF_00422">
    <property type="entry name" value="SecE"/>
    <property type="match status" value="1"/>
</dbReference>
<evidence type="ECO:0000256" key="3">
    <source>
        <dbReference type="ARBA" id="ARBA00022475"/>
    </source>
</evidence>
<keyword evidence="5 9" id="KW-0653">Protein transport</keyword>
<evidence type="ECO:0000256" key="9">
    <source>
        <dbReference type="HAMAP-Rule" id="MF_00422"/>
    </source>
</evidence>
<dbReference type="GO" id="GO:0006605">
    <property type="term" value="P:protein targeting"/>
    <property type="evidence" value="ECO:0007669"/>
    <property type="project" value="UniProtKB-UniRule"/>
</dbReference>
<dbReference type="GO" id="GO:0065002">
    <property type="term" value="P:intracellular protein transmembrane transport"/>
    <property type="evidence" value="ECO:0007669"/>
    <property type="project" value="UniProtKB-UniRule"/>
</dbReference>
<dbReference type="GO" id="GO:0009306">
    <property type="term" value="P:protein secretion"/>
    <property type="evidence" value="ECO:0007669"/>
    <property type="project" value="UniProtKB-UniRule"/>
</dbReference>
<feature type="transmembrane region" description="Helical" evidence="9">
    <location>
        <begin position="33"/>
        <end position="55"/>
    </location>
</feature>
<keyword evidence="2 9" id="KW-0813">Transport</keyword>